<sequence>MTAGVTQADKRTGSESSRVFGQAAIVGVGRVGGAALQAISFALIARSSGPASFGYFAAAYGVVVALQAVVGLGLIQTIVAHRAAASADQPGVKPPYEEGVVRLALRMSLLITTVVLVLIVIAWLPIQMTQGLKAFVPIIIAWGVVDNYVESWLGLSLADGRVYENALATVARRAIALGFVLLATGVSGDASLFAATGLLVGSIAVLPLVVWRNHRYVEGALGFSWGPEVARIGGGFWVNSVAVQLRNFDAAVLALAGAAPMVVGMYGAASRLVTPFRIVPTSFAMVLMPHASRVGRAGARRLLLPVVMVVGLSSMLFASIAALSPWLIPTTLGPAYADAVPCIQIVCIGLVFASVASQFSSLLQGWGRSSLVAVIAVGSCVACLAGLVLVGTLDMGANAAAAVLCATFMIQAALLTLFVGSIFRETEQHR</sequence>
<dbReference type="RefSeq" id="WP_164473846.1">
    <property type="nucleotide sequence ID" value="NZ_CP033972.1"/>
</dbReference>
<feature type="transmembrane region" description="Helical" evidence="6">
    <location>
        <begin position="250"/>
        <end position="269"/>
    </location>
</feature>
<evidence type="ECO:0008006" key="9">
    <source>
        <dbReference type="Google" id="ProtNLM"/>
    </source>
</evidence>
<evidence type="ECO:0000256" key="2">
    <source>
        <dbReference type="ARBA" id="ARBA00022475"/>
    </source>
</evidence>
<comment type="subcellular location">
    <subcellularLocation>
        <location evidence="1">Cell membrane</location>
        <topology evidence="1">Multi-pass membrane protein</topology>
    </subcellularLocation>
</comment>
<feature type="transmembrane region" description="Helical" evidence="6">
    <location>
        <begin position="275"/>
        <end position="291"/>
    </location>
</feature>
<evidence type="ECO:0000256" key="4">
    <source>
        <dbReference type="ARBA" id="ARBA00022989"/>
    </source>
</evidence>
<dbReference type="Proteomes" id="UP000271469">
    <property type="component" value="Chromosome"/>
</dbReference>
<gene>
    <name evidence="7" type="ORF">D7316_04706</name>
</gene>
<feature type="transmembrane region" description="Helical" evidence="6">
    <location>
        <begin position="335"/>
        <end position="359"/>
    </location>
</feature>
<name>A0A3G8JT52_9ACTN</name>
<accession>A0A3G8JT52</accession>
<reference evidence="7 8" key="1">
    <citation type="submission" date="2018-11" db="EMBL/GenBank/DDBJ databases">
        <title>Gordonia insulae sp. nov., isolated from an island soil.</title>
        <authorList>
            <person name="Kim Y.S."/>
            <person name="Kim S.B."/>
        </authorList>
    </citation>
    <scope>NUCLEOTIDE SEQUENCE [LARGE SCALE GENOMIC DNA]</scope>
    <source>
        <strain evidence="7 8">MMS17-SY073</strain>
    </source>
</reference>
<feature type="transmembrane region" description="Helical" evidence="6">
    <location>
        <begin position="399"/>
        <end position="423"/>
    </location>
</feature>
<evidence type="ECO:0000256" key="3">
    <source>
        <dbReference type="ARBA" id="ARBA00022692"/>
    </source>
</evidence>
<feature type="transmembrane region" description="Helical" evidence="6">
    <location>
        <begin position="303"/>
        <end position="323"/>
    </location>
</feature>
<feature type="transmembrane region" description="Helical" evidence="6">
    <location>
        <begin position="132"/>
        <end position="149"/>
    </location>
</feature>
<keyword evidence="4 6" id="KW-1133">Transmembrane helix</keyword>
<evidence type="ECO:0000313" key="8">
    <source>
        <dbReference type="Proteomes" id="UP000271469"/>
    </source>
</evidence>
<feature type="transmembrane region" description="Helical" evidence="6">
    <location>
        <begin position="103"/>
        <end position="126"/>
    </location>
</feature>
<proteinExistence type="predicted"/>
<dbReference type="InterPro" id="IPR050833">
    <property type="entry name" value="Poly_Biosynth_Transport"/>
</dbReference>
<evidence type="ECO:0000256" key="5">
    <source>
        <dbReference type="ARBA" id="ARBA00023136"/>
    </source>
</evidence>
<keyword evidence="3 6" id="KW-0812">Transmembrane</keyword>
<feature type="transmembrane region" description="Helical" evidence="6">
    <location>
        <begin position="20"/>
        <end position="43"/>
    </location>
</feature>
<evidence type="ECO:0000256" key="6">
    <source>
        <dbReference type="SAM" id="Phobius"/>
    </source>
</evidence>
<keyword evidence="8" id="KW-1185">Reference proteome</keyword>
<dbReference type="KEGG" id="gom:D7316_04706"/>
<evidence type="ECO:0000313" key="7">
    <source>
        <dbReference type="EMBL" id="AZG48093.1"/>
    </source>
</evidence>
<dbReference type="PANTHER" id="PTHR30250:SF11">
    <property type="entry name" value="O-ANTIGEN TRANSPORTER-RELATED"/>
    <property type="match status" value="1"/>
</dbReference>
<keyword evidence="5 6" id="KW-0472">Membrane</keyword>
<feature type="transmembrane region" description="Helical" evidence="6">
    <location>
        <begin position="371"/>
        <end position="393"/>
    </location>
</feature>
<feature type="transmembrane region" description="Helical" evidence="6">
    <location>
        <begin position="55"/>
        <end position="75"/>
    </location>
</feature>
<dbReference type="EMBL" id="CP033972">
    <property type="protein sequence ID" value="AZG48093.1"/>
    <property type="molecule type" value="Genomic_DNA"/>
</dbReference>
<keyword evidence="2" id="KW-1003">Cell membrane</keyword>
<dbReference type="GO" id="GO:0005886">
    <property type="term" value="C:plasma membrane"/>
    <property type="evidence" value="ECO:0007669"/>
    <property type="project" value="UniProtKB-SubCell"/>
</dbReference>
<evidence type="ECO:0000256" key="1">
    <source>
        <dbReference type="ARBA" id="ARBA00004651"/>
    </source>
</evidence>
<feature type="transmembrane region" description="Helical" evidence="6">
    <location>
        <begin position="170"/>
        <end position="186"/>
    </location>
</feature>
<dbReference type="PANTHER" id="PTHR30250">
    <property type="entry name" value="PST FAMILY PREDICTED COLANIC ACID TRANSPORTER"/>
    <property type="match status" value="1"/>
</dbReference>
<dbReference type="AlphaFoldDB" id="A0A3G8JT52"/>
<organism evidence="7 8">
    <name type="scientific">Gordonia insulae</name>
    <dbReference type="NCBI Taxonomy" id="2420509"/>
    <lineage>
        <taxon>Bacteria</taxon>
        <taxon>Bacillati</taxon>
        <taxon>Actinomycetota</taxon>
        <taxon>Actinomycetes</taxon>
        <taxon>Mycobacteriales</taxon>
        <taxon>Gordoniaceae</taxon>
        <taxon>Gordonia</taxon>
    </lineage>
</organism>
<feature type="transmembrane region" description="Helical" evidence="6">
    <location>
        <begin position="192"/>
        <end position="211"/>
    </location>
</feature>
<protein>
    <recommendedName>
        <fullName evidence="9">Polysaccharide biosynthesis protein C-terminal domain-containing protein</fullName>
    </recommendedName>
</protein>